<sequence length="46" mass="5136">MTQFTFTWQKSSSNGRICNAKISVCQLLGGMLKETRQATLVQCNLV</sequence>
<gene>
    <name evidence="1" type="ORF">SVIM_LOCUS166755</name>
</gene>
<dbReference type="EMBL" id="CAADRP010001024">
    <property type="protein sequence ID" value="VFU34615.1"/>
    <property type="molecule type" value="Genomic_DNA"/>
</dbReference>
<name>A0A6N2L256_SALVM</name>
<organism evidence="1">
    <name type="scientific">Salix viminalis</name>
    <name type="common">Common osier</name>
    <name type="synonym">Basket willow</name>
    <dbReference type="NCBI Taxonomy" id="40686"/>
    <lineage>
        <taxon>Eukaryota</taxon>
        <taxon>Viridiplantae</taxon>
        <taxon>Streptophyta</taxon>
        <taxon>Embryophyta</taxon>
        <taxon>Tracheophyta</taxon>
        <taxon>Spermatophyta</taxon>
        <taxon>Magnoliopsida</taxon>
        <taxon>eudicotyledons</taxon>
        <taxon>Gunneridae</taxon>
        <taxon>Pentapetalae</taxon>
        <taxon>rosids</taxon>
        <taxon>fabids</taxon>
        <taxon>Malpighiales</taxon>
        <taxon>Salicaceae</taxon>
        <taxon>Saliceae</taxon>
        <taxon>Salix</taxon>
    </lineage>
</organism>
<protein>
    <submittedName>
        <fullName evidence="1">Uncharacterized protein</fullName>
    </submittedName>
</protein>
<evidence type="ECO:0000313" key="1">
    <source>
        <dbReference type="EMBL" id="VFU34615.1"/>
    </source>
</evidence>
<dbReference type="AlphaFoldDB" id="A0A6N2L256"/>
<reference evidence="1" key="1">
    <citation type="submission" date="2019-03" db="EMBL/GenBank/DDBJ databases">
        <authorList>
            <person name="Mank J."/>
            <person name="Almeida P."/>
        </authorList>
    </citation>
    <scope>NUCLEOTIDE SEQUENCE</scope>
    <source>
        <strain evidence="1">78183</strain>
    </source>
</reference>
<accession>A0A6N2L256</accession>
<proteinExistence type="predicted"/>